<feature type="region of interest" description="Disordered" evidence="7">
    <location>
        <begin position="527"/>
        <end position="567"/>
    </location>
</feature>
<feature type="compositionally biased region" description="Basic and acidic residues" evidence="7">
    <location>
        <begin position="612"/>
        <end position="622"/>
    </location>
</feature>
<dbReference type="CDD" id="cd17502">
    <property type="entry name" value="MFS_Azr1_MDR_like"/>
    <property type="match status" value="1"/>
</dbReference>
<keyword evidence="3" id="KW-1003">Cell membrane</keyword>
<accession>A0A9E6ZG59</accession>
<evidence type="ECO:0000256" key="4">
    <source>
        <dbReference type="ARBA" id="ARBA00022692"/>
    </source>
</evidence>
<dbReference type="Gene3D" id="1.20.1720.10">
    <property type="entry name" value="Multidrug resistance protein D"/>
    <property type="match status" value="1"/>
</dbReference>
<dbReference type="RefSeq" id="WP_021295239.1">
    <property type="nucleotide sequence ID" value="NZ_AURB01000052.1"/>
</dbReference>
<feature type="transmembrane region" description="Helical" evidence="8">
    <location>
        <begin position="85"/>
        <end position="103"/>
    </location>
</feature>
<feature type="transmembrane region" description="Helical" evidence="8">
    <location>
        <begin position="337"/>
        <end position="355"/>
    </location>
</feature>
<evidence type="ECO:0000256" key="7">
    <source>
        <dbReference type="SAM" id="MobiDB-lite"/>
    </source>
</evidence>
<proteinExistence type="predicted"/>
<dbReference type="GO" id="GO:0005886">
    <property type="term" value="C:plasma membrane"/>
    <property type="evidence" value="ECO:0007669"/>
    <property type="project" value="UniProtKB-SubCell"/>
</dbReference>
<dbReference type="KEGG" id="aaco:K1I37_18535"/>
<dbReference type="Gene3D" id="1.20.1250.20">
    <property type="entry name" value="MFS general substrate transporter like domains"/>
    <property type="match status" value="1"/>
</dbReference>
<feature type="transmembrane region" description="Helical" evidence="8">
    <location>
        <begin position="492"/>
        <end position="515"/>
    </location>
</feature>
<dbReference type="GO" id="GO:0022857">
    <property type="term" value="F:transmembrane transporter activity"/>
    <property type="evidence" value="ECO:0007669"/>
    <property type="project" value="InterPro"/>
</dbReference>
<organism evidence="9 10">
    <name type="scientific">Alicyclobacillus acidoterrestris (strain ATCC 49025 / DSM 3922 / CIP 106132 / NCIMB 13137 / GD3B)</name>
    <dbReference type="NCBI Taxonomy" id="1356854"/>
    <lineage>
        <taxon>Bacteria</taxon>
        <taxon>Bacillati</taxon>
        <taxon>Bacillota</taxon>
        <taxon>Bacilli</taxon>
        <taxon>Bacillales</taxon>
        <taxon>Alicyclobacillaceae</taxon>
        <taxon>Alicyclobacillus</taxon>
    </lineage>
</organism>
<keyword evidence="10" id="KW-1185">Reference proteome</keyword>
<evidence type="ECO:0000256" key="8">
    <source>
        <dbReference type="SAM" id="Phobius"/>
    </source>
</evidence>
<evidence type="ECO:0000256" key="2">
    <source>
        <dbReference type="ARBA" id="ARBA00022448"/>
    </source>
</evidence>
<dbReference type="eggNOG" id="COG0477">
    <property type="taxonomic scope" value="Bacteria"/>
</dbReference>
<evidence type="ECO:0000256" key="6">
    <source>
        <dbReference type="ARBA" id="ARBA00023136"/>
    </source>
</evidence>
<evidence type="ECO:0000256" key="1">
    <source>
        <dbReference type="ARBA" id="ARBA00004651"/>
    </source>
</evidence>
<dbReference type="InterPro" id="IPR004638">
    <property type="entry name" value="EmrB-like"/>
</dbReference>
<feature type="transmembrane region" description="Helical" evidence="8">
    <location>
        <begin position="275"/>
        <end position="298"/>
    </location>
</feature>
<dbReference type="AlphaFoldDB" id="T0C8X7"/>
<feature type="transmembrane region" description="Helical" evidence="8">
    <location>
        <begin position="407"/>
        <end position="424"/>
    </location>
</feature>
<reference evidence="10" key="1">
    <citation type="journal article" date="2022" name="G3 (Bethesda)">
        <title>Unveiling the complete genome sequence of Alicyclobacillus acidoterrestris DSM 3922T, a taint-producing strain.</title>
        <authorList>
            <person name="Leonardo I.C."/>
            <person name="Barreto Crespo M.T."/>
            <person name="Gaspar F.B."/>
        </authorList>
    </citation>
    <scope>NUCLEOTIDE SEQUENCE [LARGE SCALE GENOMIC DNA]</scope>
    <source>
        <strain evidence="10">DSM 3922</strain>
    </source>
</reference>
<evidence type="ECO:0000313" key="9">
    <source>
        <dbReference type="EMBL" id="UNO48632.1"/>
    </source>
</evidence>
<dbReference type="Pfam" id="PF07690">
    <property type="entry name" value="MFS_1"/>
    <property type="match status" value="1"/>
</dbReference>
<dbReference type="InterPro" id="IPR011701">
    <property type="entry name" value="MFS"/>
</dbReference>
<dbReference type="PRINTS" id="PR01036">
    <property type="entry name" value="TCRTETB"/>
</dbReference>
<name>T0C8X7_ALIAG</name>
<accession>T0C8X7</accession>
<feature type="transmembrane region" description="Helical" evidence="8">
    <location>
        <begin position="310"/>
        <end position="330"/>
    </location>
</feature>
<dbReference type="NCBIfam" id="TIGR00711">
    <property type="entry name" value="efflux_EmrB"/>
    <property type="match status" value="1"/>
</dbReference>
<feature type="compositionally biased region" description="Polar residues" evidence="7">
    <location>
        <begin position="527"/>
        <end position="538"/>
    </location>
</feature>
<dbReference type="SUPFAM" id="SSF103473">
    <property type="entry name" value="MFS general substrate transporter"/>
    <property type="match status" value="1"/>
</dbReference>
<dbReference type="PANTHER" id="PTHR23501">
    <property type="entry name" value="MAJOR FACILITATOR SUPERFAMILY"/>
    <property type="match status" value="1"/>
</dbReference>
<gene>
    <name evidence="9" type="ORF">K1I37_18535</name>
</gene>
<feature type="compositionally biased region" description="Basic and acidic residues" evidence="7">
    <location>
        <begin position="539"/>
        <end position="550"/>
    </location>
</feature>
<evidence type="ECO:0000313" key="10">
    <source>
        <dbReference type="Proteomes" id="UP000829401"/>
    </source>
</evidence>
<keyword evidence="4 8" id="KW-0812">Transmembrane</keyword>
<keyword evidence="2" id="KW-0813">Transport</keyword>
<comment type="subcellular location">
    <subcellularLocation>
        <location evidence="1">Cell membrane</location>
        <topology evidence="1">Multi-pass membrane protein</topology>
    </subcellularLocation>
</comment>
<dbReference type="InterPro" id="IPR036259">
    <property type="entry name" value="MFS_trans_sf"/>
</dbReference>
<dbReference type="Proteomes" id="UP000829401">
    <property type="component" value="Chromosome"/>
</dbReference>
<keyword evidence="5 8" id="KW-1133">Transmembrane helix</keyword>
<dbReference type="OrthoDB" id="146256at2"/>
<dbReference type="FunFam" id="1.20.1720.10:FF:000004">
    <property type="entry name" value="EmrB/QacA family drug resistance transporter"/>
    <property type="match status" value="1"/>
</dbReference>
<feature type="transmembrane region" description="Helical" evidence="8">
    <location>
        <begin position="206"/>
        <end position="226"/>
    </location>
</feature>
<dbReference type="PANTHER" id="PTHR23501:SF197">
    <property type="entry name" value="COMD"/>
    <property type="match status" value="1"/>
</dbReference>
<sequence>MAQGTVQTTNQITGQKKWWALATVLLTMFFSSMDSTVVSTAMPTIIGDLKGLSLYAWVTAAYMMGSAVTIPIYGKLSDVFGRKPFYLLGLILFGVGSAISGQAHTMMELVIARGFQGIGAGAMQSMPRATIGDIFNPKERSRWMGVMMATFGISSIIGPALGGWITDSFSWRWVFYINLPFAALAIIGVVVTLPKVRAADRVQVDWFGSVIMIIGLLPILLGFTWAGTKYAWGSPIELTLFIGGAIVLALFVLWERKAADPVLSPKLFKNRVFSTSLILGILVAMTMYGSLMFLPIYVQGVIGLSAQNSGWVMSPMMIGFIVGSMVSGQIMSRTGRYKILAVFSGAILVVGSFLLNQMNVHTTWPTVVLNMVVLGLGIGSLMPLMNMAVQNAFPYKMMGTVNSTQQFVQSLGGVVALPIFGSILDKEFTNKLNATMPASLGSFKNQLSSMNPQTLLTPQAQQALSKSFSKFGTAGHQMYLQLMDAVKTSLTFGIQHLFEVGLVFAILGFIGTFFLPEIKLKGKEYFDTTNEQPPNEGTQRPRETGSDKEAFQQAPAPSTASTQSFQLKSNADEDFRRALREFQMTPQTTQDAYLDDTNYRKTLRSFSKGVKARNDKEPKEPLGDVGYRETLMNFKQKSKRKEH</sequence>
<evidence type="ECO:0000256" key="3">
    <source>
        <dbReference type="ARBA" id="ARBA00022475"/>
    </source>
</evidence>
<dbReference type="PROSITE" id="PS50850">
    <property type="entry name" value="MFS"/>
    <property type="match status" value="1"/>
</dbReference>
<feature type="transmembrane region" description="Helical" evidence="8">
    <location>
        <begin position="54"/>
        <end position="73"/>
    </location>
</feature>
<feature type="transmembrane region" description="Helical" evidence="8">
    <location>
        <begin position="143"/>
        <end position="161"/>
    </location>
</feature>
<evidence type="ECO:0000256" key="5">
    <source>
        <dbReference type="ARBA" id="ARBA00022989"/>
    </source>
</evidence>
<dbReference type="STRING" id="1356854.N007_20195"/>
<feature type="transmembrane region" description="Helical" evidence="8">
    <location>
        <begin position="367"/>
        <end position="386"/>
    </location>
</feature>
<feature type="transmembrane region" description="Helical" evidence="8">
    <location>
        <begin position="173"/>
        <end position="194"/>
    </location>
</feature>
<feature type="region of interest" description="Disordered" evidence="7">
    <location>
        <begin position="607"/>
        <end position="643"/>
    </location>
</feature>
<feature type="compositionally biased region" description="Polar residues" evidence="7">
    <location>
        <begin position="555"/>
        <end position="567"/>
    </location>
</feature>
<feature type="transmembrane region" description="Helical" evidence="8">
    <location>
        <begin position="232"/>
        <end position="254"/>
    </location>
</feature>
<protein>
    <submittedName>
        <fullName evidence="9">MFS transporter</fullName>
    </submittedName>
</protein>
<keyword evidence="6 8" id="KW-0472">Membrane</keyword>
<dbReference type="EMBL" id="CP080467">
    <property type="protein sequence ID" value="UNO48632.1"/>
    <property type="molecule type" value="Genomic_DNA"/>
</dbReference>
<dbReference type="InterPro" id="IPR020846">
    <property type="entry name" value="MFS_dom"/>
</dbReference>